<dbReference type="STRING" id="871652.SAMN04515673_105114"/>
<dbReference type="InterPro" id="IPR051010">
    <property type="entry name" value="BCAA_transport"/>
</dbReference>
<dbReference type="PANTHER" id="PTHR30483:SF6">
    <property type="entry name" value="PERIPLASMIC BINDING PROTEIN OF ABC TRANSPORTER FOR NATURAL AMINO ACIDS"/>
    <property type="match status" value="1"/>
</dbReference>
<evidence type="ECO:0000313" key="7">
    <source>
        <dbReference type="Proteomes" id="UP000199302"/>
    </source>
</evidence>
<dbReference type="Proteomes" id="UP000199302">
    <property type="component" value="Unassembled WGS sequence"/>
</dbReference>
<evidence type="ECO:0000256" key="3">
    <source>
        <dbReference type="ARBA" id="ARBA00022970"/>
    </source>
</evidence>
<dbReference type="EMBL" id="FOYI01000005">
    <property type="protein sequence ID" value="SFR08713.1"/>
    <property type="molecule type" value="Genomic_DNA"/>
</dbReference>
<dbReference type="Gene3D" id="3.40.50.2300">
    <property type="match status" value="2"/>
</dbReference>
<keyword evidence="3" id="KW-0813">Transport</keyword>
<keyword evidence="2 4" id="KW-0732">Signal</keyword>
<comment type="similarity">
    <text evidence="1">Belongs to the leucine-binding protein family.</text>
</comment>
<gene>
    <name evidence="6" type="ORF">SAMN04515673_105114</name>
</gene>
<organism evidence="6 7">
    <name type="scientific">Poseidonocella sedimentorum</name>
    <dbReference type="NCBI Taxonomy" id="871652"/>
    <lineage>
        <taxon>Bacteria</taxon>
        <taxon>Pseudomonadati</taxon>
        <taxon>Pseudomonadota</taxon>
        <taxon>Alphaproteobacteria</taxon>
        <taxon>Rhodobacterales</taxon>
        <taxon>Roseobacteraceae</taxon>
        <taxon>Poseidonocella</taxon>
    </lineage>
</organism>
<dbReference type="Pfam" id="PF13458">
    <property type="entry name" value="Peripla_BP_6"/>
    <property type="match status" value="1"/>
</dbReference>
<dbReference type="PANTHER" id="PTHR30483">
    <property type="entry name" value="LEUCINE-SPECIFIC-BINDING PROTEIN"/>
    <property type="match status" value="1"/>
</dbReference>
<sequence length="412" mass="43785">MNSLGISWAGSLTRLAGGLAAASLTLAAATGAASAQETDAVTIGYAISKSGPNAGGADMTVTPNYELWVHEVNERGGLTLPDGSQRPIEVIEYDDRSSAEEVVRAVERLATQDKVDLILPPWGTGFNLAVAPLMARHGYPHLAGAAVTDKADDFVERWDTSFWFMGGGEDYTHALAEVLIEARDAGTINNSVAMVSVADGFGIDLVKAARPTLEEAGFEIAYDKAFPPQTSDFATIINEAAGTGADTFIAFSYPPHTFALTKQAQVASYNPAVFYLGVGAGFPVYTNISGGQMEGVMSLGGIDPDNALNAEYRARHEAVIGRAPDYWGSVLIYASLQMLEQAIERVGLDKAEIAKELSTGTFDTVLGETKLENNQLRNIWWTGQWQDGTFVAVAPGDRDGAGEASLPKPAWQ</sequence>
<protein>
    <submittedName>
        <fullName evidence="6">Amino acid/amide ABC transporter substrate-binding protein, HAAT family</fullName>
    </submittedName>
</protein>
<keyword evidence="7" id="KW-1185">Reference proteome</keyword>
<dbReference type="RefSeq" id="WP_092079546.1">
    <property type="nucleotide sequence ID" value="NZ_FOYI01000005.1"/>
</dbReference>
<evidence type="ECO:0000259" key="5">
    <source>
        <dbReference type="Pfam" id="PF13458"/>
    </source>
</evidence>
<dbReference type="CDD" id="cd06338">
    <property type="entry name" value="PBP1_ABC_ligand_binding-like"/>
    <property type="match status" value="1"/>
</dbReference>
<dbReference type="GO" id="GO:0006865">
    <property type="term" value="P:amino acid transport"/>
    <property type="evidence" value="ECO:0007669"/>
    <property type="project" value="UniProtKB-KW"/>
</dbReference>
<reference evidence="6 7" key="1">
    <citation type="submission" date="2016-10" db="EMBL/GenBank/DDBJ databases">
        <authorList>
            <person name="de Groot N.N."/>
        </authorList>
    </citation>
    <scope>NUCLEOTIDE SEQUENCE [LARGE SCALE GENOMIC DNA]</scope>
    <source>
        <strain evidence="7">KMM 9023,NRIC 0796,JCM 17311,KCTC 23692</strain>
    </source>
</reference>
<evidence type="ECO:0000256" key="1">
    <source>
        <dbReference type="ARBA" id="ARBA00010062"/>
    </source>
</evidence>
<evidence type="ECO:0000256" key="4">
    <source>
        <dbReference type="SAM" id="SignalP"/>
    </source>
</evidence>
<feature type="domain" description="Leucine-binding protein" evidence="5">
    <location>
        <begin position="41"/>
        <end position="388"/>
    </location>
</feature>
<evidence type="ECO:0000256" key="2">
    <source>
        <dbReference type="ARBA" id="ARBA00022729"/>
    </source>
</evidence>
<dbReference type="OrthoDB" id="9786833at2"/>
<dbReference type="InterPro" id="IPR028081">
    <property type="entry name" value="Leu-bd"/>
</dbReference>
<dbReference type="AlphaFoldDB" id="A0A1I6DTC1"/>
<accession>A0A1I6DTC1</accession>
<dbReference type="InterPro" id="IPR028082">
    <property type="entry name" value="Peripla_BP_I"/>
</dbReference>
<feature type="chain" id="PRO_5011601719" evidence="4">
    <location>
        <begin position="36"/>
        <end position="412"/>
    </location>
</feature>
<dbReference type="SUPFAM" id="SSF53822">
    <property type="entry name" value="Periplasmic binding protein-like I"/>
    <property type="match status" value="1"/>
</dbReference>
<name>A0A1I6DTC1_9RHOB</name>
<feature type="signal peptide" evidence="4">
    <location>
        <begin position="1"/>
        <end position="35"/>
    </location>
</feature>
<proteinExistence type="inferred from homology"/>
<keyword evidence="3" id="KW-0029">Amino-acid transport</keyword>
<evidence type="ECO:0000313" key="6">
    <source>
        <dbReference type="EMBL" id="SFR08713.1"/>
    </source>
</evidence>